<keyword evidence="8" id="KW-1185">Reference proteome</keyword>
<accession>A0ABW2MAN8</accession>
<protein>
    <submittedName>
        <fullName evidence="7">LLM class flavin-dependent oxidoreductase</fullName>
    </submittedName>
</protein>
<dbReference type="InterPro" id="IPR036661">
    <property type="entry name" value="Luciferase-like_sf"/>
</dbReference>
<keyword evidence="3" id="KW-0560">Oxidoreductase</keyword>
<keyword evidence="4" id="KW-0503">Monooxygenase</keyword>
<feature type="region of interest" description="Disordered" evidence="5">
    <location>
        <begin position="99"/>
        <end position="125"/>
    </location>
</feature>
<evidence type="ECO:0000313" key="7">
    <source>
        <dbReference type="EMBL" id="MFC7352006.1"/>
    </source>
</evidence>
<dbReference type="InterPro" id="IPR011251">
    <property type="entry name" value="Luciferase-like_dom"/>
</dbReference>
<evidence type="ECO:0000313" key="8">
    <source>
        <dbReference type="Proteomes" id="UP001596509"/>
    </source>
</evidence>
<evidence type="ECO:0000256" key="2">
    <source>
        <dbReference type="ARBA" id="ARBA00022643"/>
    </source>
</evidence>
<dbReference type="SUPFAM" id="SSF51679">
    <property type="entry name" value="Bacterial luciferase-like"/>
    <property type="match status" value="1"/>
</dbReference>
<evidence type="ECO:0000256" key="3">
    <source>
        <dbReference type="ARBA" id="ARBA00023002"/>
    </source>
</evidence>
<dbReference type="Gene3D" id="3.20.20.30">
    <property type="entry name" value="Luciferase-like domain"/>
    <property type="match status" value="1"/>
</dbReference>
<evidence type="ECO:0000256" key="5">
    <source>
        <dbReference type="SAM" id="MobiDB-lite"/>
    </source>
</evidence>
<evidence type="ECO:0000256" key="4">
    <source>
        <dbReference type="ARBA" id="ARBA00023033"/>
    </source>
</evidence>
<keyword evidence="2" id="KW-0288">FMN</keyword>
<evidence type="ECO:0000259" key="6">
    <source>
        <dbReference type="Pfam" id="PF00296"/>
    </source>
</evidence>
<dbReference type="InterPro" id="IPR050172">
    <property type="entry name" value="SsuD_RutA_monooxygenase"/>
</dbReference>
<dbReference type="RefSeq" id="WP_319602000.1">
    <property type="nucleotide sequence ID" value="NZ_JBHTCK010000004.1"/>
</dbReference>
<gene>
    <name evidence="7" type="ORF">ACFQW9_15300</name>
</gene>
<dbReference type="PANTHER" id="PTHR42847">
    <property type="entry name" value="ALKANESULFONATE MONOOXYGENASE"/>
    <property type="match status" value="1"/>
</dbReference>
<feature type="compositionally biased region" description="Polar residues" evidence="5">
    <location>
        <begin position="115"/>
        <end position="125"/>
    </location>
</feature>
<dbReference type="Pfam" id="PF00296">
    <property type="entry name" value="Bac_luciferase"/>
    <property type="match status" value="1"/>
</dbReference>
<reference evidence="8" key="1">
    <citation type="journal article" date="2019" name="Int. J. Syst. Evol. Microbiol.">
        <title>The Global Catalogue of Microorganisms (GCM) 10K type strain sequencing project: providing services to taxonomists for standard genome sequencing and annotation.</title>
        <authorList>
            <consortium name="The Broad Institute Genomics Platform"/>
            <consortium name="The Broad Institute Genome Sequencing Center for Infectious Disease"/>
            <person name="Wu L."/>
            <person name="Ma J."/>
        </authorList>
    </citation>
    <scope>NUCLEOTIDE SEQUENCE [LARGE SCALE GENOMIC DNA]</scope>
    <source>
        <strain evidence="8">ICMP 19430</strain>
    </source>
</reference>
<evidence type="ECO:0000256" key="1">
    <source>
        <dbReference type="ARBA" id="ARBA00022630"/>
    </source>
</evidence>
<feature type="domain" description="Luciferase-like" evidence="6">
    <location>
        <begin position="10"/>
        <end position="86"/>
    </location>
</feature>
<dbReference type="PANTHER" id="PTHR42847:SF4">
    <property type="entry name" value="ALKANESULFONATE MONOOXYGENASE-RELATED"/>
    <property type="match status" value="1"/>
</dbReference>
<proteinExistence type="predicted"/>
<dbReference type="EMBL" id="JBHTCK010000004">
    <property type="protein sequence ID" value="MFC7352006.1"/>
    <property type="molecule type" value="Genomic_DNA"/>
</dbReference>
<sequence length="125" mass="13523">MDTDTIPWQLRTMLDPFMTLRVAASLTERVLLGTSTLVAPQYSPLLLARSLTGVDVVRGGRLITGLGTGWSPEEYQGVGVPWQERGAPRGRVIASVARGRSRWRHRANGAGRGSQPASSDTSSTY</sequence>
<organism evidence="7 8">
    <name type="scientific">Streptomyces caviscabies</name>
    <dbReference type="NCBI Taxonomy" id="90079"/>
    <lineage>
        <taxon>Bacteria</taxon>
        <taxon>Bacillati</taxon>
        <taxon>Actinomycetota</taxon>
        <taxon>Actinomycetes</taxon>
        <taxon>Kitasatosporales</taxon>
        <taxon>Streptomycetaceae</taxon>
        <taxon>Streptomyces</taxon>
    </lineage>
</organism>
<name>A0ABW2MAN8_9ACTN</name>
<keyword evidence="1" id="KW-0285">Flavoprotein</keyword>
<dbReference type="Proteomes" id="UP001596509">
    <property type="component" value="Unassembled WGS sequence"/>
</dbReference>
<comment type="caution">
    <text evidence="7">The sequence shown here is derived from an EMBL/GenBank/DDBJ whole genome shotgun (WGS) entry which is preliminary data.</text>
</comment>